<sequence length="386" mass="43035">MSKGMECNSPNNYNPMGDRLQVVRPSLPKKSIADAYLLAFPLGILGLHRFYLGQKYLGLAYFFSFGLFGLGWLHDLVFMPSVVNHANRCRALPQEKKPYSLLEAYILCLNPAGIFFGLHQFYLGRKGFGTAYCFTIGLFGVGWLSDILRMPKLVADANKRAMEIQANPEVAKQKKAKKIDDAYILCVFGFLGLHHFYLGNIGFGFAYLFTMGMGGIGWLVDFLRMPILVARANDPNPSPKKHLDDAYILTFPLGMLGLQHFYLGRPGWGVTYMFTLGLAGFGFLVDLVRMPFLVRQVNDAIIEGQNLLGVAIDSNYNGNQPQFGNNPSVNASNMPYQAPNNVMETRKVPIDNGNTVLNYPHKDVYPPPPSISTEPPPAYESKVNLR</sequence>
<accession>B3RYF3</accession>
<dbReference type="PANTHER" id="PTHR21016:SF25">
    <property type="entry name" value="TM2 DOMAIN-CONTAINING PROTEIN DDB_G0277895-RELATED"/>
    <property type="match status" value="1"/>
</dbReference>
<feature type="transmembrane region" description="Helical" evidence="7">
    <location>
        <begin position="182"/>
        <end position="198"/>
    </location>
</feature>
<proteinExistence type="inferred from homology"/>
<feature type="domain" description="TM2" evidence="8">
    <location>
        <begin position="246"/>
        <end position="288"/>
    </location>
</feature>
<evidence type="ECO:0000256" key="2">
    <source>
        <dbReference type="ARBA" id="ARBA00008284"/>
    </source>
</evidence>
<keyword evidence="10" id="KW-1185">Reference proteome</keyword>
<dbReference type="Pfam" id="PF05154">
    <property type="entry name" value="TM2"/>
    <property type="match status" value="4"/>
</dbReference>
<evidence type="ECO:0000256" key="7">
    <source>
        <dbReference type="SAM" id="Phobius"/>
    </source>
</evidence>
<evidence type="ECO:0000259" key="8">
    <source>
        <dbReference type="Pfam" id="PF05154"/>
    </source>
</evidence>
<feature type="transmembrane region" description="Helical" evidence="7">
    <location>
        <begin position="269"/>
        <end position="288"/>
    </location>
</feature>
<evidence type="ECO:0000256" key="4">
    <source>
        <dbReference type="ARBA" id="ARBA00022989"/>
    </source>
</evidence>
<feature type="transmembrane region" description="Helical" evidence="7">
    <location>
        <begin position="204"/>
        <end position="225"/>
    </location>
</feature>
<dbReference type="CTD" id="6754132"/>
<comment type="subcellular location">
    <subcellularLocation>
        <location evidence="1">Membrane</location>
        <topology evidence="1">Multi-pass membrane protein</topology>
    </subcellularLocation>
</comment>
<evidence type="ECO:0000256" key="1">
    <source>
        <dbReference type="ARBA" id="ARBA00004141"/>
    </source>
</evidence>
<comment type="similarity">
    <text evidence="2">Belongs to the TM2 family.</text>
</comment>
<feature type="transmembrane region" description="Helical" evidence="7">
    <location>
        <begin position="35"/>
        <end position="52"/>
    </location>
</feature>
<dbReference type="HOGENOM" id="CLU_716360_0_0_1"/>
<feature type="domain" description="TM2" evidence="8">
    <location>
        <begin position="29"/>
        <end position="77"/>
    </location>
</feature>
<organism evidence="9 10">
    <name type="scientific">Trichoplax adhaerens</name>
    <name type="common">Trichoplax reptans</name>
    <dbReference type="NCBI Taxonomy" id="10228"/>
    <lineage>
        <taxon>Eukaryota</taxon>
        <taxon>Metazoa</taxon>
        <taxon>Placozoa</taxon>
        <taxon>Uniplacotomia</taxon>
        <taxon>Trichoplacea</taxon>
        <taxon>Trichoplacidae</taxon>
        <taxon>Trichoplax</taxon>
    </lineage>
</organism>
<feature type="domain" description="TM2" evidence="8">
    <location>
        <begin position="182"/>
        <end position="222"/>
    </location>
</feature>
<name>B3RYF3_TRIAD</name>
<feature type="region of interest" description="Disordered" evidence="6">
    <location>
        <begin position="357"/>
        <end position="386"/>
    </location>
</feature>
<keyword evidence="5 7" id="KW-0472">Membrane</keyword>
<dbReference type="GeneID" id="6754132"/>
<feature type="domain" description="TM2" evidence="8">
    <location>
        <begin position="99"/>
        <end position="147"/>
    </location>
</feature>
<evidence type="ECO:0000313" key="9">
    <source>
        <dbReference type="EMBL" id="EDV24588.1"/>
    </source>
</evidence>
<dbReference type="Proteomes" id="UP000009022">
    <property type="component" value="Unassembled WGS sequence"/>
</dbReference>
<feature type="transmembrane region" description="Helical" evidence="7">
    <location>
        <begin position="58"/>
        <end position="78"/>
    </location>
</feature>
<dbReference type="EMBL" id="DS985245">
    <property type="protein sequence ID" value="EDV24588.1"/>
    <property type="molecule type" value="Genomic_DNA"/>
</dbReference>
<dbReference type="InterPro" id="IPR007829">
    <property type="entry name" value="TM2"/>
</dbReference>
<protein>
    <recommendedName>
        <fullName evidence="8">TM2 domain-containing protein</fullName>
    </recommendedName>
</protein>
<evidence type="ECO:0000256" key="6">
    <source>
        <dbReference type="SAM" id="MobiDB-lite"/>
    </source>
</evidence>
<dbReference type="GO" id="GO:0016020">
    <property type="term" value="C:membrane"/>
    <property type="evidence" value="ECO:0007669"/>
    <property type="project" value="UniProtKB-SubCell"/>
</dbReference>
<evidence type="ECO:0000313" key="10">
    <source>
        <dbReference type="Proteomes" id="UP000009022"/>
    </source>
</evidence>
<dbReference type="InParanoid" id="B3RYF3"/>
<gene>
    <name evidence="9" type="ORF">TRIADDRAFT_56538</name>
</gene>
<dbReference type="eggNOG" id="ENOG502S10C">
    <property type="taxonomic scope" value="Eukaryota"/>
</dbReference>
<evidence type="ECO:0000256" key="5">
    <source>
        <dbReference type="ARBA" id="ARBA00023136"/>
    </source>
</evidence>
<dbReference type="OrthoDB" id="10262359at2759"/>
<dbReference type="PANTHER" id="PTHR21016">
    <property type="entry name" value="BETA-AMYLOID BINDING PROTEIN-RELATED"/>
    <property type="match status" value="1"/>
</dbReference>
<feature type="compositionally biased region" description="Pro residues" evidence="6">
    <location>
        <begin position="365"/>
        <end position="378"/>
    </location>
</feature>
<keyword evidence="4 7" id="KW-1133">Transmembrane helix</keyword>
<dbReference type="OMA" id="GWILDIC"/>
<feature type="transmembrane region" description="Helical" evidence="7">
    <location>
        <begin position="128"/>
        <end position="145"/>
    </location>
</feature>
<evidence type="ECO:0000256" key="3">
    <source>
        <dbReference type="ARBA" id="ARBA00022692"/>
    </source>
</evidence>
<dbReference type="PhylomeDB" id="B3RYF3"/>
<keyword evidence="3 7" id="KW-0812">Transmembrane</keyword>
<feature type="transmembrane region" description="Helical" evidence="7">
    <location>
        <begin position="246"/>
        <end position="263"/>
    </location>
</feature>
<feature type="transmembrane region" description="Helical" evidence="7">
    <location>
        <begin position="99"/>
        <end position="122"/>
    </location>
</feature>
<dbReference type="AlphaFoldDB" id="B3RYF3"/>
<dbReference type="KEGG" id="tad:TRIADDRAFT_56538"/>
<reference evidence="9 10" key="1">
    <citation type="journal article" date="2008" name="Nature">
        <title>The Trichoplax genome and the nature of placozoans.</title>
        <authorList>
            <person name="Srivastava M."/>
            <person name="Begovic E."/>
            <person name="Chapman J."/>
            <person name="Putnam N.H."/>
            <person name="Hellsten U."/>
            <person name="Kawashima T."/>
            <person name="Kuo A."/>
            <person name="Mitros T."/>
            <person name="Salamov A."/>
            <person name="Carpenter M.L."/>
            <person name="Signorovitch A.Y."/>
            <person name="Moreno M.A."/>
            <person name="Kamm K."/>
            <person name="Grimwood J."/>
            <person name="Schmutz J."/>
            <person name="Shapiro H."/>
            <person name="Grigoriev I.V."/>
            <person name="Buss L.W."/>
            <person name="Schierwater B."/>
            <person name="Dellaporta S.L."/>
            <person name="Rokhsar D.S."/>
        </authorList>
    </citation>
    <scope>NUCLEOTIDE SEQUENCE [LARGE SCALE GENOMIC DNA]</scope>
    <source>
        <strain evidence="9 10">Grell-BS-1999</strain>
    </source>
</reference>
<dbReference type="RefSeq" id="XP_002112478.1">
    <property type="nucleotide sequence ID" value="XM_002112442.1"/>
</dbReference>
<dbReference type="InterPro" id="IPR050932">
    <property type="entry name" value="TM2D1-3-like"/>
</dbReference>